<dbReference type="OrthoDB" id="2679713at2"/>
<comment type="caution">
    <text evidence="1">The sequence shown here is derived from an EMBL/GenBank/DDBJ whole genome shotgun (WGS) entry which is preliminary data.</text>
</comment>
<evidence type="ECO:0000313" key="1">
    <source>
        <dbReference type="EMBL" id="ONF71364.1"/>
    </source>
</evidence>
<dbReference type="RefSeq" id="WP_063276100.1">
    <property type="nucleotide sequence ID" value="NZ_LQMT02000012.1"/>
</dbReference>
<gene>
    <name evidence="1" type="ORF">AVR91_0211800</name>
</gene>
<dbReference type="NCBIfam" id="TIGR03882">
    <property type="entry name" value="cyclo_dehyd_2"/>
    <property type="match status" value="1"/>
</dbReference>
<sequence length="196" mass="20806">MNPVLHTTPHGAGLWLYGAGAFGERVLGGLDDRRTGRLRLLAGVTQTARLGLFETVAARAGALRLPWLPLVLDGTTLYCGPVTGAGTGPCPDCTGKRRRQHSRRARLSALPAPAEEHAFLPEHGKLAIALLHAVTRAFTDDGETTDIHEIDLVHGTYGKHRVIPVHGCPGCDPPGPADRSWERLAAGLGIRTEVAG</sequence>
<accession>A0A1W2LWR9</accession>
<name>A0A1W2LWR9_9PSEU</name>
<dbReference type="Gene3D" id="3.40.50.720">
    <property type="entry name" value="NAD(P)-binding Rossmann-like Domain"/>
    <property type="match status" value="1"/>
</dbReference>
<dbReference type="Proteomes" id="UP000076660">
    <property type="component" value="Unassembled WGS sequence"/>
</dbReference>
<evidence type="ECO:0008006" key="3">
    <source>
        <dbReference type="Google" id="ProtNLM"/>
    </source>
</evidence>
<reference evidence="1 2" key="1">
    <citation type="submission" date="2016-12" db="EMBL/GenBank/DDBJ databases">
        <title>Amycolatopsis keratiniphila subsp. keratiniphila genome sequencing and assembly.</title>
        <authorList>
            <person name="Mayilraj S."/>
            <person name="Kaur N."/>
        </authorList>
    </citation>
    <scope>NUCLEOTIDE SEQUENCE [LARGE SCALE GENOMIC DNA]</scope>
    <source>
        <strain evidence="1 2">DSM 44409</strain>
    </source>
</reference>
<organism evidence="1 2">
    <name type="scientific">Amycolatopsis keratiniphila subsp. keratiniphila</name>
    <dbReference type="NCBI Taxonomy" id="227715"/>
    <lineage>
        <taxon>Bacteria</taxon>
        <taxon>Bacillati</taxon>
        <taxon>Actinomycetota</taxon>
        <taxon>Actinomycetes</taxon>
        <taxon>Pseudonocardiales</taxon>
        <taxon>Pseudonocardiaceae</taxon>
        <taxon>Amycolatopsis</taxon>
        <taxon>Amycolatopsis japonica group</taxon>
    </lineage>
</organism>
<dbReference type="AlphaFoldDB" id="A0A1W2LWR9"/>
<protein>
    <recommendedName>
        <fullName evidence="3">Bacteriocin biosynthesis cyclodehydratase domain-containing protein</fullName>
    </recommendedName>
</protein>
<proteinExistence type="predicted"/>
<dbReference type="EMBL" id="LQMT02000012">
    <property type="protein sequence ID" value="ONF71364.1"/>
    <property type="molecule type" value="Genomic_DNA"/>
</dbReference>
<evidence type="ECO:0000313" key="2">
    <source>
        <dbReference type="Proteomes" id="UP000076660"/>
    </source>
</evidence>
<dbReference type="InterPro" id="IPR022291">
    <property type="entry name" value="Bacteriocin_synth_cyclodeHase"/>
</dbReference>